<sequence length="371" mass="42221">MSHEVKQRENLMGEERRNMYLRANGIFVDIATAVIRRPTKCFLEHRGVSAKRGLTEEDVSGADDLILEPHMKNRRRFNSNNIEHPLTSHQSGTHPVQAFLTRCFLEPSGLHHKRFLVPCVTDFGSRNRLLLLRQICKHPLRSIGHRQAVVDQTGSESTWEPNALEPLLALRGFTGSLERESCECRRKKKYTSRCKYIQAICRCQYVEVFSHNSYCFHRMKLGPKKKKLSTANRSMLKKKPHNSMDIMQITQDELAESRILEHSIFSELPKFSLRSLQPFVLKLNLVCISDCLLSFIQVCLISKSSLKASNPLRSVSYSSLCLILFVSHPISSLSLGLPVSIVVTTTPACLLTIIQTPKTESLISLPKRLQL</sequence>
<reference evidence="1 2" key="1">
    <citation type="submission" date="2015-08" db="EMBL/GenBank/DDBJ databases">
        <title>Next Generation Sequencing and Analysis of the Genome of Puccinia sorghi L Schw, the Causal Agent of Maize Common Rust.</title>
        <authorList>
            <person name="Rochi L."/>
            <person name="Burguener G."/>
            <person name="Darino M."/>
            <person name="Turjanski A."/>
            <person name="Kreff E."/>
            <person name="Dieguez M.J."/>
            <person name="Sacco F."/>
        </authorList>
    </citation>
    <scope>NUCLEOTIDE SEQUENCE [LARGE SCALE GENOMIC DNA]</scope>
    <source>
        <strain evidence="1 2">RO10H11247</strain>
    </source>
</reference>
<evidence type="ECO:0000313" key="2">
    <source>
        <dbReference type="Proteomes" id="UP000037035"/>
    </source>
</evidence>
<evidence type="ECO:0000313" key="1">
    <source>
        <dbReference type="EMBL" id="KNZ54082.1"/>
    </source>
</evidence>
<comment type="caution">
    <text evidence="1">The sequence shown here is derived from an EMBL/GenBank/DDBJ whole genome shotgun (WGS) entry which is preliminary data.</text>
</comment>
<keyword evidence="2" id="KW-1185">Reference proteome</keyword>
<dbReference type="AlphaFoldDB" id="A0A0L6V0P6"/>
<dbReference type="EMBL" id="LAVV01007999">
    <property type="protein sequence ID" value="KNZ54082.1"/>
    <property type="molecule type" value="Genomic_DNA"/>
</dbReference>
<organism evidence="1 2">
    <name type="scientific">Puccinia sorghi</name>
    <dbReference type="NCBI Taxonomy" id="27349"/>
    <lineage>
        <taxon>Eukaryota</taxon>
        <taxon>Fungi</taxon>
        <taxon>Dikarya</taxon>
        <taxon>Basidiomycota</taxon>
        <taxon>Pucciniomycotina</taxon>
        <taxon>Pucciniomycetes</taxon>
        <taxon>Pucciniales</taxon>
        <taxon>Pucciniaceae</taxon>
        <taxon>Puccinia</taxon>
    </lineage>
</organism>
<name>A0A0L6V0P6_9BASI</name>
<proteinExistence type="predicted"/>
<protein>
    <submittedName>
        <fullName evidence="1">Uncharacterized protein</fullName>
    </submittedName>
</protein>
<dbReference type="VEuPathDB" id="FungiDB:VP01_3047g1"/>
<accession>A0A0L6V0P6</accession>
<gene>
    <name evidence="1" type="ORF">VP01_3047g1</name>
</gene>
<dbReference type="Proteomes" id="UP000037035">
    <property type="component" value="Unassembled WGS sequence"/>
</dbReference>